<name>A0AC61QHY4_9BACT</name>
<accession>A0AC61QHY4</accession>
<protein>
    <submittedName>
        <fullName evidence="1">2-C-methyl-D-erythritol 2,4-cyclodiphosphate synthase</fullName>
        <ecNumber evidence="1">4.6.1.12</ecNumber>
    </submittedName>
</protein>
<organism evidence="1 2">
    <name type="scientific">Candidatus Syntrophosphaera thermopropionivorans</name>
    <dbReference type="NCBI Taxonomy" id="2593015"/>
    <lineage>
        <taxon>Bacteria</taxon>
        <taxon>Pseudomonadati</taxon>
        <taxon>Candidatus Cloacimonadota</taxon>
        <taxon>Candidatus Cloacimonadia</taxon>
        <taxon>Candidatus Cloacimonadales</taxon>
        <taxon>Candidatus Cloacimonadaceae</taxon>
        <taxon>Candidatus Syntrophosphaera</taxon>
    </lineage>
</organism>
<keyword evidence="2" id="KW-1185">Reference proteome</keyword>
<sequence length="157" mass="17010">MLRIGYGYDVHRLVAGRKLILGGVEIPFDKGLEGHSDADVVLHSVIDALLGALSLGDIGSHFPDTDPQYEGIDSRILLQRTFSLVQAEGYVLNNLDCTICAERPKLQPYLDKMRENLAKDLACDISQISLKATTEEGLGVSGNGGISATCILLLRKQ</sequence>
<keyword evidence="1" id="KW-0456">Lyase</keyword>
<reference evidence="1" key="1">
    <citation type="submission" date="2019-03" db="EMBL/GenBank/DDBJ databases">
        <title>Candidatus Syntrophosphaera thermopropionivorans: a novel player in syntrophic propionate oxidation during anaerobic digestion.</title>
        <authorList>
            <person name="Dyksma S."/>
        </authorList>
    </citation>
    <scope>NUCLEOTIDE SEQUENCE</scope>
    <source>
        <strain evidence="1">W5</strain>
    </source>
</reference>
<gene>
    <name evidence="1" type="ORF">E0946_06375</name>
</gene>
<evidence type="ECO:0000313" key="2">
    <source>
        <dbReference type="Proteomes" id="UP000294588"/>
    </source>
</evidence>
<comment type="caution">
    <text evidence="1">The sequence shown here is derived from an EMBL/GenBank/DDBJ whole genome shotgun (WGS) entry which is preliminary data.</text>
</comment>
<dbReference type="EMBL" id="SMOG01000025">
    <property type="protein sequence ID" value="TDF72569.1"/>
    <property type="molecule type" value="Genomic_DNA"/>
</dbReference>
<evidence type="ECO:0000313" key="1">
    <source>
        <dbReference type="EMBL" id="TDF72569.1"/>
    </source>
</evidence>
<proteinExistence type="predicted"/>
<dbReference type="EC" id="4.6.1.12" evidence="1"/>
<dbReference type="Proteomes" id="UP000294588">
    <property type="component" value="Unassembled WGS sequence"/>
</dbReference>